<dbReference type="KEGG" id="tng:GSTEN00018269G001"/>
<gene>
    <name evidence="2" type="ORF">GSTENG00018269001</name>
</gene>
<feature type="region of interest" description="Disordered" evidence="1">
    <location>
        <begin position="1"/>
        <end position="61"/>
    </location>
</feature>
<sequence length="61" mass="6545">MHEDTQINTVCRHGDKQPDAGGCKYPEMEIGEHGASDGKLERGWSGPALGPNEVFPHRGGS</sequence>
<reference evidence="2" key="1">
    <citation type="journal article" date="2004" name="Nature">
        <title>Genome duplication in the teleost fish Tetraodon nigroviridis reveals the early vertebrate proto-karyotype.</title>
        <authorList>
            <person name="Jaillon O."/>
            <person name="Aury J.-M."/>
            <person name="Brunet F."/>
            <person name="Petit J.-L."/>
            <person name="Stange-Thomann N."/>
            <person name="Mauceli E."/>
            <person name="Bouneau L."/>
            <person name="Fischer C."/>
            <person name="Ozouf-Costaz C."/>
            <person name="Bernot A."/>
            <person name="Nicaud S."/>
            <person name="Jaffe D."/>
            <person name="Fisher S."/>
            <person name="Lutfalla G."/>
            <person name="Dossat C."/>
            <person name="Segurens B."/>
            <person name="Dasilva C."/>
            <person name="Salanoubat M."/>
            <person name="Levy M."/>
            <person name="Boudet N."/>
            <person name="Castellano S."/>
            <person name="Anthouard V."/>
            <person name="Jubin C."/>
            <person name="Castelli V."/>
            <person name="Katinka M."/>
            <person name="Vacherie B."/>
            <person name="Biemont C."/>
            <person name="Skalli Z."/>
            <person name="Cattolico L."/>
            <person name="Poulain J."/>
            <person name="De Berardinis V."/>
            <person name="Cruaud C."/>
            <person name="Duprat S."/>
            <person name="Brottier P."/>
            <person name="Coutanceau J.-P."/>
            <person name="Gouzy J."/>
            <person name="Parra G."/>
            <person name="Lardier G."/>
            <person name="Chapple C."/>
            <person name="McKernan K.J."/>
            <person name="McEwan P."/>
            <person name="Bosak S."/>
            <person name="Kellis M."/>
            <person name="Volff J.-N."/>
            <person name="Guigo R."/>
            <person name="Zody M.C."/>
            <person name="Mesirov J."/>
            <person name="Lindblad-Toh K."/>
            <person name="Birren B."/>
            <person name="Nusbaum C."/>
            <person name="Kahn D."/>
            <person name="Robinson-Rechavi M."/>
            <person name="Laudet V."/>
            <person name="Schachter V."/>
            <person name="Quetier F."/>
            <person name="Saurin W."/>
            <person name="Scarpelli C."/>
            <person name="Wincker P."/>
            <person name="Lander E.S."/>
            <person name="Weissenbach J."/>
            <person name="Roest Crollius H."/>
        </authorList>
    </citation>
    <scope>NUCLEOTIDE SEQUENCE [LARGE SCALE GENOMIC DNA]</scope>
</reference>
<evidence type="ECO:0000313" key="2">
    <source>
        <dbReference type="EMBL" id="CAF99983.1"/>
    </source>
</evidence>
<protein>
    <submittedName>
        <fullName evidence="2">(spotted green pufferfish) hypothetical protein</fullName>
    </submittedName>
</protein>
<accession>Q4SH99</accession>
<comment type="caution">
    <text evidence="2">The sequence shown here is derived from an EMBL/GenBank/DDBJ whole genome shotgun (WGS) entry which is preliminary data.</text>
</comment>
<reference evidence="2" key="2">
    <citation type="submission" date="2004-02" db="EMBL/GenBank/DDBJ databases">
        <authorList>
            <consortium name="Genoscope"/>
            <consortium name="Whitehead Institute Centre for Genome Research"/>
        </authorList>
    </citation>
    <scope>NUCLEOTIDE SEQUENCE</scope>
</reference>
<dbReference type="EMBL" id="CAAE01014587">
    <property type="protein sequence ID" value="CAF99983.1"/>
    <property type="molecule type" value="Genomic_DNA"/>
</dbReference>
<dbReference type="AlphaFoldDB" id="Q4SH99"/>
<organism evidence="2">
    <name type="scientific">Tetraodon nigroviridis</name>
    <name type="common">Spotted green pufferfish</name>
    <name type="synonym">Chelonodon nigroviridis</name>
    <dbReference type="NCBI Taxonomy" id="99883"/>
    <lineage>
        <taxon>Eukaryota</taxon>
        <taxon>Metazoa</taxon>
        <taxon>Chordata</taxon>
        <taxon>Craniata</taxon>
        <taxon>Vertebrata</taxon>
        <taxon>Euteleostomi</taxon>
        <taxon>Actinopterygii</taxon>
        <taxon>Neopterygii</taxon>
        <taxon>Teleostei</taxon>
        <taxon>Neoteleostei</taxon>
        <taxon>Acanthomorphata</taxon>
        <taxon>Eupercaria</taxon>
        <taxon>Tetraodontiformes</taxon>
        <taxon>Tetradontoidea</taxon>
        <taxon>Tetraodontidae</taxon>
        <taxon>Tetraodon</taxon>
    </lineage>
</organism>
<evidence type="ECO:0000256" key="1">
    <source>
        <dbReference type="SAM" id="MobiDB-lite"/>
    </source>
</evidence>
<proteinExistence type="predicted"/>
<feature type="compositionally biased region" description="Basic and acidic residues" evidence="1">
    <location>
        <begin position="26"/>
        <end position="42"/>
    </location>
</feature>
<name>Q4SH99_TETNG</name>